<dbReference type="Pfam" id="PF20258">
    <property type="entry name" value="tRNA_Me_trans_C"/>
    <property type="match status" value="1"/>
</dbReference>
<evidence type="ECO:0000259" key="12">
    <source>
        <dbReference type="Pfam" id="PF20258"/>
    </source>
</evidence>
<keyword evidence="10" id="KW-1015">Disulfide bond</keyword>
<comment type="catalytic activity">
    <reaction evidence="11">
        <text>5-taurinomethyluridine(34) in tRNA + S-sulfanyl-L-cysteinyl-[protein] + AH2 + ATP = 5-taurinomethyl-2-thiouridine(34) in tRNA + L-cysteinyl-[protein] + A + AMP + diphosphate + H(+)</text>
        <dbReference type="Rhea" id="RHEA:47040"/>
        <dbReference type="Rhea" id="RHEA-COMP:10131"/>
        <dbReference type="Rhea" id="RHEA-COMP:11726"/>
        <dbReference type="Rhea" id="RHEA-COMP:11732"/>
        <dbReference type="Rhea" id="RHEA-COMP:11733"/>
        <dbReference type="ChEBI" id="CHEBI:13193"/>
        <dbReference type="ChEBI" id="CHEBI:15378"/>
        <dbReference type="ChEBI" id="CHEBI:17499"/>
        <dbReference type="ChEBI" id="CHEBI:29950"/>
        <dbReference type="ChEBI" id="CHEBI:30616"/>
        <dbReference type="ChEBI" id="CHEBI:33019"/>
        <dbReference type="ChEBI" id="CHEBI:61963"/>
        <dbReference type="ChEBI" id="CHEBI:87171"/>
        <dbReference type="ChEBI" id="CHEBI:87172"/>
        <dbReference type="ChEBI" id="CHEBI:456215"/>
        <dbReference type="EC" id="2.8.1.14"/>
    </reaction>
</comment>
<dbReference type="Pfam" id="PF20259">
    <property type="entry name" value="tRNA_Me_trans_M"/>
    <property type="match status" value="1"/>
</dbReference>
<dbReference type="GO" id="GO:0005739">
    <property type="term" value="C:mitochondrion"/>
    <property type="evidence" value="ECO:0007669"/>
    <property type="project" value="EnsemblFungi"/>
</dbReference>
<dbReference type="EC" id="2.8.1.14" evidence="3"/>
<evidence type="ECO:0000256" key="6">
    <source>
        <dbReference type="ARBA" id="ARBA00022694"/>
    </source>
</evidence>
<accession>A0A261XUR1</accession>
<keyword evidence="4" id="KW-0820">tRNA-binding</keyword>
<sequence length="365" mass="41266">MSGGVDSTLSALLLKNAGYDVHAVFMRNWDPQDDASLGPDPCPASADFEDVQWVDFVKEYWNQVFERTLADYAQGITPNPDVLCNSEIKFGEFMDKVLSDEVVESIEKRGKDQRIWLATGHYARTRTLPSGETQLLRGLDRNKDQSYYLSMVSEQALRRTIFPVGHLPKPQVKAMVAKAGLERISNRPESMGICFVGKRRKFSTFLAQYIERSPGEAVDLDGRVIGQHKGLFAYTIGQAARIHHGPDKWFVLNKDMKHNRLICVNDSNHRKLFSNCVFARQFQWINGEPALVSRPDEEDQVLEGQIRYRQEAIPCTVQRHMDSYKVTFSSPIRAIAEGQNVVLWRDETCLGGGVIHSAFHEASSA</sequence>
<dbReference type="PANTHER" id="PTHR11933:SF5">
    <property type="entry name" value="MITOCHONDRIAL TRNA-SPECIFIC 2-THIOURIDYLASE 1"/>
    <property type="match status" value="1"/>
</dbReference>
<evidence type="ECO:0000256" key="4">
    <source>
        <dbReference type="ARBA" id="ARBA00022555"/>
    </source>
</evidence>
<comment type="function">
    <text evidence="1">Catalyzes the 2-thiolation of uridine at the wobble position (U34) of mitochondrial tRNA(Lys), tRNA(Glu) and tRNA(Gln). Required for the formation of 5-taurinomethyl-2-thiouridine (tm5s2U) of mitochondrial tRNA(Lys), tRNA(Glu), and tRNA(Gln) at the wobble position. ATP is required to activate the C2 atom of the wobble base.</text>
</comment>
<dbReference type="GO" id="GO:0005524">
    <property type="term" value="F:ATP binding"/>
    <property type="evidence" value="ECO:0007669"/>
    <property type="project" value="UniProtKB-KW"/>
</dbReference>
<evidence type="ECO:0000256" key="5">
    <source>
        <dbReference type="ARBA" id="ARBA00022679"/>
    </source>
</evidence>
<dbReference type="Gene3D" id="2.40.30.10">
    <property type="entry name" value="Translation factors"/>
    <property type="match status" value="1"/>
</dbReference>
<evidence type="ECO:0000256" key="1">
    <source>
        <dbReference type="ARBA" id="ARBA00003986"/>
    </source>
</evidence>
<dbReference type="InterPro" id="IPR014729">
    <property type="entry name" value="Rossmann-like_a/b/a_fold"/>
</dbReference>
<gene>
    <name evidence="14" type="ORF">BZG36_04969</name>
</gene>
<dbReference type="InterPro" id="IPR046885">
    <property type="entry name" value="MnmA-like_C"/>
</dbReference>
<name>A0A261XUR1_9FUNG</name>
<dbReference type="Pfam" id="PF03054">
    <property type="entry name" value="tRNA_Me_trans"/>
    <property type="match status" value="1"/>
</dbReference>
<comment type="similarity">
    <text evidence="2">Belongs to the MnmA/TRMU family.</text>
</comment>
<dbReference type="GO" id="GO:0103016">
    <property type="term" value="F:tRNA-uridine 2-sulfurtransferase activity"/>
    <property type="evidence" value="ECO:0007669"/>
    <property type="project" value="EnsemblFungi"/>
</dbReference>
<dbReference type="Gene3D" id="2.30.30.280">
    <property type="entry name" value="Adenine nucleotide alpha hydrolases-like domains"/>
    <property type="match status" value="1"/>
</dbReference>
<keyword evidence="7" id="KW-0547">Nucleotide-binding</keyword>
<evidence type="ECO:0000259" key="13">
    <source>
        <dbReference type="Pfam" id="PF20259"/>
    </source>
</evidence>
<dbReference type="SUPFAM" id="SSF52402">
    <property type="entry name" value="Adenine nucleotide alpha hydrolases-like"/>
    <property type="match status" value="1"/>
</dbReference>
<dbReference type="GO" id="GO:1990799">
    <property type="term" value="P:mitochondrial tRNA wobble position uridine thiolation"/>
    <property type="evidence" value="ECO:0007669"/>
    <property type="project" value="EnsemblFungi"/>
</dbReference>
<dbReference type="Gene3D" id="3.40.50.620">
    <property type="entry name" value="HUPs"/>
    <property type="match status" value="1"/>
</dbReference>
<evidence type="ECO:0000256" key="9">
    <source>
        <dbReference type="ARBA" id="ARBA00022884"/>
    </source>
</evidence>
<evidence type="ECO:0000256" key="7">
    <source>
        <dbReference type="ARBA" id="ARBA00022741"/>
    </source>
</evidence>
<dbReference type="CDD" id="cd01998">
    <property type="entry name" value="MnmA_TRMU-like"/>
    <property type="match status" value="1"/>
</dbReference>
<evidence type="ECO:0000256" key="11">
    <source>
        <dbReference type="ARBA" id="ARBA00049564"/>
    </source>
</evidence>
<dbReference type="InterPro" id="IPR004506">
    <property type="entry name" value="MnmA-like"/>
</dbReference>
<reference evidence="14 15" key="1">
    <citation type="journal article" date="2017" name="Mycologia">
        <title>Bifiguratus adelaidae, gen. et sp. nov., a new member of Mucoromycotina in endophytic and soil-dwelling habitats.</title>
        <authorList>
            <person name="Torres-Cruz T.J."/>
            <person name="Billingsley Tobias T.L."/>
            <person name="Almatruk M."/>
            <person name="Hesse C."/>
            <person name="Kuske C.R."/>
            <person name="Desiro A."/>
            <person name="Benucci G.M."/>
            <person name="Bonito G."/>
            <person name="Stajich J.E."/>
            <person name="Dunlap C."/>
            <person name="Arnold A.E."/>
            <person name="Porras-Alfaro A."/>
        </authorList>
    </citation>
    <scope>NUCLEOTIDE SEQUENCE [LARGE SCALE GENOMIC DNA]</scope>
    <source>
        <strain evidence="14 15">AZ0501</strain>
    </source>
</reference>
<evidence type="ECO:0000256" key="8">
    <source>
        <dbReference type="ARBA" id="ARBA00022840"/>
    </source>
</evidence>
<comment type="caution">
    <text evidence="14">The sequence shown here is derived from an EMBL/GenBank/DDBJ whole genome shotgun (WGS) entry which is preliminary data.</text>
</comment>
<dbReference type="FunFam" id="2.30.30.280:FF:000001">
    <property type="entry name" value="tRNA-specific 2-thiouridylase MnmA"/>
    <property type="match status" value="1"/>
</dbReference>
<evidence type="ECO:0000256" key="2">
    <source>
        <dbReference type="ARBA" id="ARBA00006191"/>
    </source>
</evidence>
<dbReference type="NCBIfam" id="NF001138">
    <property type="entry name" value="PRK00143.1"/>
    <property type="match status" value="1"/>
</dbReference>
<dbReference type="PANTHER" id="PTHR11933">
    <property type="entry name" value="TRNA 5-METHYLAMINOMETHYL-2-THIOURIDYLATE -METHYLTRANSFERASE"/>
    <property type="match status" value="1"/>
</dbReference>
<dbReference type="InterPro" id="IPR046884">
    <property type="entry name" value="MnmA-like_central"/>
</dbReference>
<keyword evidence="9" id="KW-0694">RNA-binding</keyword>
<protein>
    <recommendedName>
        <fullName evidence="3">tRNA-5-taurinomethyluridine 2-sulfurtransferase</fullName>
        <ecNumber evidence="3">2.8.1.14</ecNumber>
    </recommendedName>
</protein>
<evidence type="ECO:0000313" key="14">
    <source>
        <dbReference type="EMBL" id="OZJ02063.1"/>
    </source>
</evidence>
<keyword evidence="15" id="KW-1185">Reference proteome</keyword>
<evidence type="ECO:0000313" key="15">
    <source>
        <dbReference type="Proteomes" id="UP000242875"/>
    </source>
</evidence>
<dbReference type="GO" id="GO:0000049">
    <property type="term" value="F:tRNA binding"/>
    <property type="evidence" value="ECO:0007669"/>
    <property type="project" value="UniProtKB-KW"/>
</dbReference>
<keyword evidence="6" id="KW-0819">tRNA processing</keyword>
<proteinExistence type="inferred from homology"/>
<feature type="domain" description="tRNA-specific 2-thiouridylase MnmA-like central" evidence="13">
    <location>
        <begin position="204"/>
        <end position="263"/>
    </location>
</feature>
<evidence type="ECO:0000256" key="10">
    <source>
        <dbReference type="ARBA" id="ARBA00023157"/>
    </source>
</evidence>
<dbReference type="AlphaFoldDB" id="A0A261XUR1"/>
<dbReference type="EMBL" id="MVBO01000195">
    <property type="protein sequence ID" value="OZJ02063.1"/>
    <property type="molecule type" value="Genomic_DNA"/>
</dbReference>
<keyword evidence="8" id="KW-0067">ATP-binding</keyword>
<feature type="domain" description="tRNA-specific 2-thiouridylase MnmA-like C-terminal" evidence="12">
    <location>
        <begin position="276"/>
        <end position="355"/>
    </location>
</feature>
<dbReference type="InterPro" id="IPR023382">
    <property type="entry name" value="MnmA-like_central_sf"/>
</dbReference>
<dbReference type="NCBIfam" id="TIGR00420">
    <property type="entry name" value="trmU"/>
    <property type="match status" value="1"/>
</dbReference>
<keyword evidence="5" id="KW-0808">Transferase</keyword>
<evidence type="ECO:0000256" key="3">
    <source>
        <dbReference type="ARBA" id="ARBA00011953"/>
    </source>
</evidence>
<dbReference type="Proteomes" id="UP000242875">
    <property type="component" value="Unassembled WGS sequence"/>
</dbReference>
<organism evidence="14 15">
    <name type="scientific">Bifiguratus adelaidae</name>
    <dbReference type="NCBI Taxonomy" id="1938954"/>
    <lineage>
        <taxon>Eukaryota</taxon>
        <taxon>Fungi</taxon>
        <taxon>Fungi incertae sedis</taxon>
        <taxon>Mucoromycota</taxon>
        <taxon>Mucoromycotina</taxon>
        <taxon>Endogonomycetes</taxon>
        <taxon>Endogonales</taxon>
        <taxon>Endogonales incertae sedis</taxon>
        <taxon>Bifiguratus</taxon>
    </lineage>
</organism>
<dbReference type="OrthoDB" id="3685at2759"/>